<dbReference type="Proteomes" id="UP000308267">
    <property type="component" value="Unassembled WGS sequence"/>
</dbReference>
<keyword evidence="6" id="KW-0732">Signal</keyword>
<dbReference type="EMBL" id="SJOL01009422">
    <property type="protein sequence ID" value="TGZ57596.1"/>
    <property type="molecule type" value="Genomic_DNA"/>
</dbReference>
<feature type="active site" description="Acyl-ester intermediate" evidence="5">
    <location>
        <position position="244"/>
    </location>
</feature>
<dbReference type="PANTHER" id="PTHR43918">
    <property type="entry name" value="ACETYLCHOLINESTERASE"/>
    <property type="match status" value="1"/>
</dbReference>
<dbReference type="OrthoDB" id="408631at2759"/>
<dbReference type="SUPFAM" id="SSF53474">
    <property type="entry name" value="alpha/beta-Hydrolases"/>
    <property type="match status" value="1"/>
</dbReference>
<proteinExistence type="inferred from homology"/>
<evidence type="ECO:0000313" key="9">
    <source>
        <dbReference type="Proteomes" id="UP000308267"/>
    </source>
</evidence>
<feature type="signal peptide" evidence="6">
    <location>
        <begin position="1"/>
        <end position="22"/>
    </location>
</feature>
<dbReference type="InterPro" id="IPR050654">
    <property type="entry name" value="AChE-related_enzymes"/>
</dbReference>
<feature type="active site" description="Charge relay system" evidence="5">
    <location>
        <position position="561"/>
    </location>
</feature>
<evidence type="ECO:0000313" key="8">
    <source>
        <dbReference type="EMBL" id="TGZ57596.1"/>
    </source>
</evidence>
<organism evidence="8 9">
    <name type="scientific">Opisthorchis felineus</name>
    <dbReference type="NCBI Taxonomy" id="147828"/>
    <lineage>
        <taxon>Eukaryota</taxon>
        <taxon>Metazoa</taxon>
        <taxon>Spiralia</taxon>
        <taxon>Lophotrochozoa</taxon>
        <taxon>Platyhelminthes</taxon>
        <taxon>Trematoda</taxon>
        <taxon>Digenea</taxon>
        <taxon>Opisthorchiida</taxon>
        <taxon>Opisthorchiata</taxon>
        <taxon>Opisthorchiidae</taxon>
        <taxon>Opisthorchis</taxon>
    </lineage>
</organism>
<dbReference type="Gene3D" id="3.40.50.1820">
    <property type="entry name" value="alpha/beta hydrolase"/>
    <property type="match status" value="1"/>
</dbReference>
<dbReference type="PRINTS" id="PR00878">
    <property type="entry name" value="CHOLNESTRASE"/>
</dbReference>
<dbReference type="InterPro" id="IPR029058">
    <property type="entry name" value="AB_hydrolase_fold"/>
</dbReference>
<evidence type="ECO:0000256" key="5">
    <source>
        <dbReference type="PIRSR" id="PIRSR600997-1"/>
    </source>
</evidence>
<dbReference type="AlphaFoldDB" id="A0A4S2L5T1"/>
<dbReference type="PANTHER" id="PTHR43918:SF4">
    <property type="entry name" value="CARBOXYLIC ESTER HYDROLASE"/>
    <property type="match status" value="1"/>
</dbReference>
<feature type="active site" description="Charge relay system" evidence="5">
    <location>
        <position position="409"/>
    </location>
</feature>
<evidence type="ECO:0000256" key="1">
    <source>
        <dbReference type="ARBA" id="ARBA00005964"/>
    </source>
</evidence>
<dbReference type="InterPro" id="IPR002018">
    <property type="entry name" value="CarbesteraseB"/>
</dbReference>
<reference evidence="8 9" key="1">
    <citation type="journal article" date="2019" name="BMC Genomics">
        <title>New insights from Opisthorchis felineus genome: update on genomics of the epidemiologically important liver flukes.</title>
        <authorList>
            <person name="Ershov N.I."/>
            <person name="Mordvinov V.A."/>
            <person name="Prokhortchouk E.B."/>
            <person name="Pakharukova M.Y."/>
            <person name="Gunbin K.V."/>
            <person name="Ustyantsev K."/>
            <person name="Genaev M.A."/>
            <person name="Blinov A.G."/>
            <person name="Mazur A."/>
            <person name="Boulygina E."/>
            <person name="Tsygankova S."/>
            <person name="Khrameeva E."/>
            <person name="Chekanov N."/>
            <person name="Fan G."/>
            <person name="Xiao A."/>
            <person name="Zhang H."/>
            <person name="Xu X."/>
            <person name="Yang H."/>
            <person name="Solovyev V."/>
            <person name="Lee S.M."/>
            <person name="Liu X."/>
            <person name="Afonnikov D.A."/>
            <person name="Skryabin K.G."/>
        </authorList>
    </citation>
    <scope>NUCLEOTIDE SEQUENCE [LARGE SCALE GENOMIC DNA]</scope>
    <source>
        <strain evidence="8">AK-0245</strain>
        <tissue evidence="8">Whole organism</tissue>
    </source>
</reference>
<gene>
    <name evidence="8" type="ORF">CRM22_009914</name>
</gene>
<accession>A0A4S2L5T1</accession>
<evidence type="ECO:0000256" key="4">
    <source>
        <dbReference type="ARBA" id="ARBA00023157"/>
    </source>
</evidence>
<comment type="similarity">
    <text evidence="1">Belongs to the type-B carboxylesterase/lipase family.</text>
</comment>
<evidence type="ECO:0000256" key="6">
    <source>
        <dbReference type="SAM" id="SignalP"/>
    </source>
</evidence>
<sequence length="710" mass="79461">MLMSGYWIAYLLLTVTVSFSDAQDPELIKQLTHGGKVRGQRKLVQVDGKQISINVFHGIPFAQPPVGVRRFAPPQKHPGWSGIRNATRPPPACWQYIVEGFDKNNPAARMWLNNTEMSEDCLYLNIWTPSYPSPTNLLPVMVWIYGGGYTSGTSTLDVYDASVLVAKHKVIVLSMQYRVGALGFLRLDPNSGTANPLPNGVPNANSVARGNQGLLDQQLALEWMHENIAEFGGNPKHVTVFGESSGAVSASIQWLSPLAQRYFQRVILQSGSAYARWALDSLGEAHIRGQQFALACGCTSPSVNREASLKCLQSLHPVTLVDNLDSVAEFVGQRRREKLVQLFADSQEFPDKSKLLSWAESSRMYFDVPFKAVVDGYVIPKQPEQMFSPSFHTSLRRSPELLLGVNKNEAMYFLLYGLALGNGSFLHEDGTVLLPEAIRLAAARRPQSPNGPLADFHRISSAQFLSEDQLLRGISQLPSFSYGLPVDTSQTNGYADPSDSRMTAEVLMHRLDTLCGELDFICPTLNFAEQVARIANSKVFLYEMQRKTLSCPFPSWTGVMHGYEIEYVFGMPHSEKFQNSFYRFNVDEKKLSDEMMRMWTNFAKRGDPNKNDDGTIGAVVWPTYKAAKHRDPALDLDDYIILDTPIRRGKDLRQVGCRFWLHEIPTLVKEKRLMDDKDSSCNDAITVFSARAIIVLIFSSALPTVHYIVQ</sequence>
<evidence type="ECO:0000256" key="2">
    <source>
        <dbReference type="ARBA" id="ARBA00022487"/>
    </source>
</evidence>
<feature type="domain" description="Carboxylesterase type B" evidence="7">
    <location>
        <begin position="32"/>
        <end position="633"/>
    </location>
</feature>
<dbReference type="InterPro" id="IPR019826">
    <property type="entry name" value="Carboxylesterase_B_AS"/>
</dbReference>
<evidence type="ECO:0000256" key="3">
    <source>
        <dbReference type="ARBA" id="ARBA00022801"/>
    </source>
</evidence>
<dbReference type="InterPro" id="IPR000997">
    <property type="entry name" value="Cholinesterase"/>
</dbReference>
<keyword evidence="4" id="KW-1015">Disulfide bond</keyword>
<dbReference type="PROSITE" id="PS00941">
    <property type="entry name" value="CARBOXYLESTERASE_B_2"/>
    <property type="match status" value="1"/>
</dbReference>
<dbReference type="PROSITE" id="PS00122">
    <property type="entry name" value="CARBOXYLESTERASE_B_1"/>
    <property type="match status" value="1"/>
</dbReference>
<name>A0A4S2L5T1_OPIFE</name>
<comment type="caution">
    <text evidence="8">The sequence shown here is derived from an EMBL/GenBank/DDBJ whole genome shotgun (WGS) entry which is preliminary data.</text>
</comment>
<evidence type="ECO:0000259" key="7">
    <source>
        <dbReference type="Pfam" id="PF00135"/>
    </source>
</evidence>
<keyword evidence="9" id="KW-1185">Reference proteome</keyword>
<feature type="chain" id="PRO_5020488559" description="Carboxylesterase type B domain-containing protein" evidence="6">
    <location>
        <begin position="23"/>
        <end position="710"/>
    </location>
</feature>
<dbReference type="GO" id="GO:0004104">
    <property type="term" value="F:cholinesterase activity"/>
    <property type="evidence" value="ECO:0007669"/>
    <property type="project" value="InterPro"/>
</dbReference>
<protein>
    <recommendedName>
        <fullName evidence="7">Carboxylesterase type B domain-containing protein</fullName>
    </recommendedName>
</protein>
<dbReference type="STRING" id="147828.A0A4S2L5T1"/>
<keyword evidence="2" id="KW-0719">Serine esterase</keyword>
<dbReference type="Pfam" id="PF00135">
    <property type="entry name" value="COesterase"/>
    <property type="match status" value="1"/>
</dbReference>
<dbReference type="InterPro" id="IPR019819">
    <property type="entry name" value="Carboxylesterase_B_CS"/>
</dbReference>
<keyword evidence="3" id="KW-0378">Hydrolase</keyword>